<protein>
    <recommendedName>
        <fullName evidence="3">FAD:protein FMN transferase</fullName>
        <ecNumber evidence="2">2.7.1.180</ecNumber>
    </recommendedName>
    <alternativeName>
        <fullName evidence="9">Flavin transferase</fullName>
    </alternativeName>
</protein>
<evidence type="ECO:0000313" key="12">
    <source>
        <dbReference type="Proteomes" id="UP000034934"/>
    </source>
</evidence>
<evidence type="ECO:0000256" key="10">
    <source>
        <dbReference type="ARBA" id="ARBA00048540"/>
    </source>
</evidence>
<evidence type="ECO:0000256" key="7">
    <source>
        <dbReference type="ARBA" id="ARBA00022827"/>
    </source>
</evidence>
<keyword evidence="4" id="KW-0285">Flavoprotein</keyword>
<keyword evidence="5" id="KW-0808">Transferase</keyword>
<dbReference type="Proteomes" id="UP000034934">
    <property type="component" value="Unassembled WGS sequence"/>
</dbReference>
<gene>
    <name evidence="11" type="ORF">UR19_C0006G0023</name>
</gene>
<evidence type="ECO:0000256" key="2">
    <source>
        <dbReference type="ARBA" id="ARBA00011955"/>
    </source>
</evidence>
<dbReference type="Gene3D" id="3.10.520.10">
    <property type="entry name" value="ApbE-like domains"/>
    <property type="match status" value="1"/>
</dbReference>
<dbReference type="EMBL" id="LBOG01000006">
    <property type="protein sequence ID" value="KKP29960.1"/>
    <property type="molecule type" value="Genomic_DNA"/>
</dbReference>
<evidence type="ECO:0000313" key="11">
    <source>
        <dbReference type="EMBL" id="KKP29960.1"/>
    </source>
</evidence>
<keyword evidence="6" id="KW-0479">Metal-binding</keyword>
<comment type="cofactor">
    <cofactor evidence="1">
        <name>Mg(2+)</name>
        <dbReference type="ChEBI" id="CHEBI:18420"/>
    </cofactor>
</comment>
<proteinExistence type="predicted"/>
<comment type="caution">
    <text evidence="11">The sequence shown here is derived from an EMBL/GenBank/DDBJ whole genome shotgun (WGS) entry which is preliminary data.</text>
</comment>
<dbReference type="PANTHER" id="PTHR30040">
    <property type="entry name" value="THIAMINE BIOSYNTHESIS LIPOPROTEIN APBE"/>
    <property type="match status" value="1"/>
</dbReference>
<dbReference type="SUPFAM" id="SSF143631">
    <property type="entry name" value="ApbE-like"/>
    <property type="match status" value="1"/>
</dbReference>
<comment type="catalytic activity">
    <reaction evidence="10">
        <text>L-threonyl-[protein] + FAD = FMN-L-threonyl-[protein] + AMP + H(+)</text>
        <dbReference type="Rhea" id="RHEA:36847"/>
        <dbReference type="Rhea" id="RHEA-COMP:11060"/>
        <dbReference type="Rhea" id="RHEA-COMP:11061"/>
        <dbReference type="ChEBI" id="CHEBI:15378"/>
        <dbReference type="ChEBI" id="CHEBI:30013"/>
        <dbReference type="ChEBI" id="CHEBI:57692"/>
        <dbReference type="ChEBI" id="CHEBI:74257"/>
        <dbReference type="ChEBI" id="CHEBI:456215"/>
        <dbReference type="EC" id="2.7.1.180"/>
    </reaction>
</comment>
<dbReference type="InterPro" id="IPR024932">
    <property type="entry name" value="ApbE"/>
</dbReference>
<dbReference type="EC" id="2.7.1.180" evidence="2"/>
<evidence type="ECO:0000256" key="8">
    <source>
        <dbReference type="ARBA" id="ARBA00022842"/>
    </source>
</evidence>
<name>A0A0G0ATB5_9BACT</name>
<evidence type="ECO:0000256" key="1">
    <source>
        <dbReference type="ARBA" id="ARBA00001946"/>
    </source>
</evidence>
<accession>A0A0G0ATB5</accession>
<evidence type="ECO:0000256" key="9">
    <source>
        <dbReference type="ARBA" id="ARBA00031306"/>
    </source>
</evidence>
<evidence type="ECO:0000256" key="3">
    <source>
        <dbReference type="ARBA" id="ARBA00016337"/>
    </source>
</evidence>
<keyword evidence="7" id="KW-0274">FAD</keyword>
<dbReference type="PANTHER" id="PTHR30040:SF2">
    <property type="entry name" value="FAD:PROTEIN FMN TRANSFERASE"/>
    <property type="match status" value="1"/>
</dbReference>
<evidence type="ECO:0000256" key="4">
    <source>
        <dbReference type="ARBA" id="ARBA00022630"/>
    </source>
</evidence>
<dbReference type="GO" id="GO:0016740">
    <property type="term" value="F:transferase activity"/>
    <property type="evidence" value="ECO:0007669"/>
    <property type="project" value="UniProtKB-KW"/>
</dbReference>
<evidence type="ECO:0000256" key="6">
    <source>
        <dbReference type="ARBA" id="ARBA00022723"/>
    </source>
</evidence>
<dbReference type="AlphaFoldDB" id="A0A0G0ATB5"/>
<dbReference type="InterPro" id="IPR003374">
    <property type="entry name" value="ApbE-like_sf"/>
</dbReference>
<sequence>MLEEFEYNGKAMGTEYFISIVCNSKGIADNIYNIAKNDIEQYESLFSRFIPTSELSILNEKKEMIVSDLFLNVTMKAYRLFTRTRGIFNPLVQISRLGYDSNFLDIKDDININDESIYDIDFSSVFINPNKSLICLNEGQKLDYGGFLKGYLAEIIVKNIKSSFSDIVGIIINIGGDIYTQGLDKNGNKFIFNIYNPISKDDVFVTLYNQGLATSGTYKRSWSCFNKKMHHILDITGKQNPESDIVSISVIHNDGAKAEAYTKVFLSMDYKNALGLLGEKDISFVIIKKDGKVFKNII</sequence>
<dbReference type="GO" id="GO:0046872">
    <property type="term" value="F:metal ion binding"/>
    <property type="evidence" value="ECO:0007669"/>
    <property type="project" value="UniProtKB-KW"/>
</dbReference>
<evidence type="ECO:0000256" key="5">
    <source>
        <dbReference type="ARBA" id="ARBA00022679"/>
    </source>
</evidence>
<keyword evidence="11" id="KW-0449">Lipoprotein</keyword>
<keyword evidence="8" id="KW-0460">Magnesium</keyword>
<reference evidence="11 12" key="1">
    <citation type="journal article" date="2015" name="Nature">
        <title>rRNA introns, odd ribosomes, and small enigmatic genomes across a large radiation of phyla.</title>
        <authorList>
            <person name="Brown C.T."/>
            <person name="Hug L.A."/>
            <person name="Thomas B.C."/>
            <person name="Sharon I."/>
            <person name="Castelle C.J."/>
            <person name="Singh A."/>
            <person name="Wilkins M.J."/>
            <person name="Williams K.H."/>
            <person name="Banfield J.F."/>
        </authorList>
    </citation>
    <scope>NUCLEOTIDE SEQUENCE [LARGE SCALE GENOMIC DNA]</scope>
</reference>
<organism evidence="11 12">
    <name type="scientific">Candidatus Nomurabacteria bacterium GW2011_GWF1_31_48</name>
    <dbReference type="NCBI Taxonomy" id="1618767"/>
    <lineage>
        <taxon>Bacteria</taxon>
        <taxon>Candidatus Nomuraibacteriota</taxon>
    </lineage>
</organism>
<dbReference type="Pfam" id="PF02424">
    <property type="entry name" value="ApbE"/>
    <property type="match status" value="1"/>
</dbReference>